<gene>
    <name evidence="4" type="ORF">KDK92_09150</name>
</gene>
<dbReference type="EMBL" id="JAGSOJ010000002">
    <property type="protein sequence ID" value="MCM1989906.1"/>
    <property type="molecule type" value="Genomic_DNA"/>
</dbReference>
<dbReference type="Pfam" id="PF01520">
    <property type="entry name" value="Amidase_3"/>
    <property type="match status" value="3"/>
</dbReference>
<sequence length="901" mass="101114">MKKNIFLSRICMILTFVLIITSFQFGTIDITKKAEALSFRKKFKNVELDKVWKIEFSKSLKPTIENINKVRVYDSNFNYIDTTRSYSKNNTTIVIKPKKDYEPGRYYYIFVDRDLKAADGELFGTEYSIEFLTKGGVTTPDLTVVIDPAQTFSTYVEGFGILGKDLNLDIAKRVGNKLKSQGINVIYTREGENVSWSREVDMKRRADIANKADADYMVSIYCNLSETETSKGIETYYLEGKEKDRQFAQEIQDSIIKKTGANDRGIKTKSNLELFEKLEMPGVIVEAGFLTNATDAGNLKKSKYKDNIALGISEIILSKVKNSNSTKPTAKPSLKSMSKEIKAGADFKLPESLTINYKNSDKKKVLTVNWKRKSYNINKPGTYYSYGTIDNSGTEVIIEYKLVVKEQEPDTGEEDKDKDKDNNTDENTDKDTDKNKDENEEKHVVTLNASRGGFDSGVISDNGVIEKELNLQIALKAGEILKARGFDIVYTRDSDFVTWNASNEIIERVKISDEAKSELMINIGANSVSNTDASGVETYYREGNKAGQKAAKLVQDNIVQKTGATYRGVKGNTKLNTLRLSKAPAIWVAVGFVSNVEEEQKLKEKAYKDRIALGIADAVTEYFDGTDVDVKDEMHVKEITKRIEQGQNFTLPDKVDIILDGNGEKSIKVKWDKNTVNTSKPGVFKYEGTLIDRDDRVVLTLIIGKAQKTGYKVVLDPGHGGYDSGTIGYTKMREKDTALSVSLMIGNYLVRNGVDVGYTRTSDKVSWPSNVSQDLKERTKIANNLKPDLFVSIHLNSTYNETTHGIETFSFYGSDEGYLLASYIQNELIKYTGAYSRGVKQKGFYVIKYSDAPAVLVELGFISNKDEEARFKSFEEQQKYAKAVAVGIFKKLGVTDYDVTD</sequence>
<reference evidence="4" key="2">
    <citation type="submission" date="2021-04" db="EMBL/GenBank/DDBJ databases">
        <authorList>
            <person name="Dong X."/>
        </authorList>
    </citation>
    <scope>NUCLEOTIDE SEQUENCE</scope>
    <source>
        <strain evidence="4">ZWT</strain>
    </source>
</reference>
<protein>
    <submittedName>
        <fullName evidence="4">N-acetylmuramoyl-L-alanine amidase</fullName>
        <ecNumber evidence="4">3.5.1.28</ecNumber>
    </submittedName>
</protein>
<organism evidence="4 5">
    <name type="scientific">Oceanirhabdus seepicola</name>
    <dbReference type="NCBI Taxonomy" id="2828781"/>
    <lineage>
        <taxon>Bacteria</taxon>
        <taxon>Bacillati</taxon>
        <taxon>Bacillota</taxon>
        <taxon>Clostridia</taxon>
        <taxon>Eubacteriales</taxon>
        <taxon>Clostridiaceae</taxon>
        <taxon>Oceanirhabdus</taxon>
    </lineage>
</organism>
<dbReference type="InterPro" id="IPR011081">
    <property type="entry name" value="Big_4"/>
</dbReference>
<dbReference type="PANTHER" id="PTHR30404:SF0">
    <property type="entry name" value="N-ACETYLMURAMOYL-L-ALANINE AMIDASE AMIC"/>
    <property type="match status" value="1"/>
</dbReference>
<keyword evidence="1 4" id="KW-0378">Hydrolase</keyword>
<dbReference type="SUPFAM" id="SSF53187">
    <property type="entry name" value="Zn-dependent exopeptidases"/>
    <property type="match status" value="3"/>
</dbReference>
<reference evidence="4" key="1">
    <citation type="journal article" date="2021" name="mSystems">
        <title>Bacteria and Archaea Synergistically Convert Glycine Betaine to Biogenic Methane in the Formosa Cold Seep of the South China Sea.</title>
        <authorList>
            <person name="Li L."/>
            <person name="Zhang W."/>
            <person name="Zhang S."/>
            <person name="Song L."/>
            <person name="Sun Q."/>
            <person name="Zhang H."/>
            <person name="Xiang H."/>
            <person name="Dong X."/>
        </authorList>
    </citation>
    <scope>NUCLEOTIDE SEQUENCE</scope>
    <source>
        <strain evidence="4">ZWT</strain>
    </source>
</reference>
<name>A0A9J6NZQ1_9CLOT</name>
<dbReference type="PANTHER" id="PTHR30404">
    <property type="entry name" value="N-ACETYLMURAMOYL-L-ALANINE AMIDASE"/>
    <property type="match status" value="1"/>
</dbReference>
<evidence type="ECO:0000256" key="2">
    <source>
        <dbReference type="SAM" id="MobiDB-lite"/>
    </source>
</evidence>
<dbReference type="InterPro" id="IPR050695">
    <property type="entry name" value="N-acetylmuramoyl_amidase_3"/>
</dbReference>
<dbReference type="EC" id="3.5.1.28" evidence="4"/>
<dbReference type="Gene3D" id="3.40.630.40">
    <property type="entry name" value="Zn-dependent exopeptidases"/>
    <property type="match status" value="3"/>
</dbReference>
<dbReference type="RefSeq" id="WP_250858931.1">
    <property type="nucleotide sequence ID" value="NZ_JAGSOJ010000002.1"/>
</dbReference>
<dbReference type="CDD" id="cd02696">
    <property type="entry name" value="MurNAc-LAA"/>
    <property type="match status" value="3"/>
</dbReference>
<dbReference type="Proteomes" id="UP001056429">
    <property type="component" value="Unassembled WGS sequence"/>
</dbReference>
<feature type="domain" description="MurNAc-LAA" evidence="3">
    <location>
        <begin position="206"/>
        <end position="317"/>
    </location>
</feature>
<dbReference type="GO" id="GO:0030288">
    <property type="term" value="C:outer membrane-bounded periplasmic space"/>
    <property type="evidence" value="ECO:0007669"/>
    <property type="project" value="TreeGrafter"/>
</dbReference>
<evidence type="ECO:0000313" key="5">
    <source>
        <dbReference type="Proteomes" id="UP001056429"/>
    </source>
</evidence>
<evidence type="ECO:0000259" key="3">
    <source>
        <dbReference type="SMART" id="SM00646"/>
    </source>
</evidence>
<feature type="domain" description="MurNAc-LAA" evidence="3">
    <location>
        <begin position="509"/>
        <end position="620"/>
    </location>
</feature>
<evidence type="ECO:0000256" key="1">
    <source>
        <dbReference type="ARBA" id="ARBA00022801"/>
    </source>
</evidence>
<keyword evidence="5" id="KW-1185">Reference proteome</keyword>
<feature type="compositionally biased region" description="Basic and acidic residues" evidence="2">
    <location>
        <begin position="415"/>
        <end position="444"/>
    </location>
</feature>
<dbReference type="AlphaFoldDB" id="A0A9J6NZQ1"/>
<proteinExistence type="predicted"/>
<dbReference type="Pfam" id="PF07532">
    <property type="entry name" value="Big_4"/>
    <property type="match status" value="2"/>
</dbReference>
<feature type="domain" description="MurNAc-LAA" evidence="3">
    <location>
        <begin position="779"/>
        <end position="889"/>
    </location>
</feature>
<dbReference type="SMART" id="SM00646">
    <property type="entry name" value="Ami_3"/>
    <property type="match status" value="3"/>
</dbReference>
<dbReference type="GO" id="GO:0008745">
    <property type="term" value="F:N-acetylmuramoyl-L-alanine amidase activity"/>
    <property type="evidence" value="ECO:0007669"/>
    <property type="project" value="UniProtKB-EC"/>
</dbReference>
<evidence type="ECO:0000313" key="4">
    <source>
        <dbReference type="EMBL" id="MCM1989906.1"/>
    </source>
</evidence>
<dbReference type="GO" id="GO:0009253">
    <property type="term" value="P:peptidoglycan catabolic process"/>
    <property type="evidence" value="ECO:0007669"/>
    <property type="project" value="InterPro"/>
</dbReference>
<accession>A0A9J6NZQ1</accession>
<feature type="region of interest" description="Disordered" evidence="2">
    <location>
        <begin position="407"/>
        <end position="447"/>
    </location>
</feature>
<comment type="caution">
    <text evidence="4">The sequence shown here is derived from an EMBL/GenBank/DDBJ whole genome shotgun (WGS) entry which is preliminary data.</text>
</comment>
<dbReference type="InterPro" id="IPR002508">
    <property type="entry name" value="MurNAc-LAA_cat"/>
</dbReference>